<reference evidence="2" key="1">
    <citation type="submission" date="2021-02" db="EMBL/GenBank/DDBJ databases">
        <authorList>
            <person name="Bekaert M."/>
        </authorList>
    </citation>
    <scope>NUCLEOTIDE SEQUENCE</scope>
    <source>
        <strain evidence="2">IoA-00</strain>
    </source>
</reference>
<proteinExistence type="inferred from homology"/>
<dbReference type="GO" id="GO:0032580">
    <property type="term" value="C:Golgi cisterna membrane"/>
    <property type="evidence" value="ECO:0007669"/>
    <property type="project" value="UniProtKB-SubCell"/>
</dbReference>
<dbReference type="AlphaFoldDB" id="A0A7R8CDX7"/>
<keyword evidence="1" id="KW-0812">Transmembrane</keyword>
<organism evidence="2 3">
    <name type="scientific">Lepeophtheirus salmonis</name>
    <name type="common">Salmon louse</name>
    <name type="synonym">Caligus salmonis</name>
    <dbReference type="NCBI Taxonomy" id="72036"/>
    <lineage>
        <taxon>Eukaryota</taxon>
        <taxon>Metazoa</taxon>
        <taxon>Ecdysozoa</taxon>
        <taxon>Arthropoda</taxon>
        <taxon>Crustacea</taxon>
        <taxon>Multicrustacea</taxon>
        <taxon>Hexanauplia</taxon>
        <taxon>Copepoda</taxon>
        <taxon>Siphonostomatoida</taxon>
        <taxon>Caligidae</taxon>
        <taxon>Lepeophtheirus</taxon>
    </lineage>
</organism>
<sequence length="467" mass="53893">MRNLNGGILVSKYFLSGFIVTIALNIFFDSKYSSRLHNSLETDSLLLQSELQKLTTESSLDSNITSFRKSSESHRPSKLSEEITFSGSGLSSHPCCFREVIENPNFILLRSDYKQALNLNSHVFRPQSESDYTDFQSLQAWYKELNNKRPLIQRPRYETSSLPWIYFNQSHLLSAETDVVTPKPIGNALRTHIYSLLDMAGQKTTSAIKRGWYQFIPKWGINLVLLLKEGDTLIRGFKEKAEDPVMIPMPFVTESQTIHWISPLLPRDKWKIPSLSNIKTNTKHNIHRHIIYDFDGIEANNKRFTTYQMKNLSDLSMLEIISRIIPNITHHPTYDTEALIFYSCVPQTNPTRNFLNRIRLNVLEGRQIFNPIPHVKYKIASSTSGFFDSENWDFVGFYAKDFPSVIRSLLTQRNDFLHILRVPEPDLSLPNGIPGITDGIQHIGERSTLEKYILNYIHKHPEESINI</sequence>
<evidence type="ECO:0000256" key="1">
    <source>
        <dbReference type="RuleBase" id="RU364016"/>
    </source>
</evidence>
<accession>A0A7R8CDX7</accession>
<dbReference type="GO" id="GO:0008376">
    <property type="term" value="F:acetylgalactosaminyltransferase activity"/>
    <property type="evidence" value="ECO:0007669"/>
    <property type="project" value="InterPro"/>
</dbReference>
<gene>
    <name evidence="2" type="ORF">LSAA_2423</name>
</gene>
<dbReference type="Pfam" id="PF05679">
    <property type="entry name" value="CHGN"/>
    <property type="match status" value="1"/>
</dbReference>
<comment type="similarity">
    <text evidence="1">Belongs to the chondroitin N-acetylgalactosaminyltransferase family.</text>
</comment>
<dbReference type="InterPro" id="IPR008428">
    <property type="entry name" value="Chond_GalNAc"/>
</dbReference>
<dbReference type="OrthoDB" id="9985088at2759"/>
<keyword evidence="3" id="KW-1185">Reference proteome</keyword>
<dbReference type="Proteomes" id="UP000675881">
    <property type="component" value="Chromosome 10"/>
</dbReference>
<dbReference type="EMBL" id="HG994589">
    <property type="protein sequence ID" value="CAF2790283.1"/>
    <property type="molecule type" value="Genomic_DNA"/>
</dbReference>
<protein>
    <recommendedName>
        <fullName evidence="1">Hexosyltransferase</fullName>
        <ecNumber evidence="1">2.4.1.-</ecNumber>
    </recommendedName>
</protein>
<keyword evidence="1" id="KW-0808">Transferase</keyword>
<evidence type="ECO:0000313" key="2">
    <source>
        <dbReference type="EMBL" id="CAF2790283.1"/>
    </source>
</evidence>
<keyword evidence="1" id="KW-0333">Golgi apparatus</keyword>
<keyword evidence="1" id="KW-0735">Signal-anchor</keyword>
<comment type="subcellular location">
    <subcellularLocation>
        <location evidence="1">Golgi apparatus</location>
        <location evidence="1">Golgi stack membrane</location>
        <topology evidence="1">Single-pass type II membrane protein</topology>
    </subcellularLocation>
</comment>
<evidence type="ECO:0000313" key="3">
    <source>
        <dbReference type="Proteomes" id="UP000675881"/>
    </source>
</evidence>
<keyword evidence="1" id="KW-1133">Transmembrane helix</keyword>
<keyword evidence="1" id="KW-0472">Membrane</keyword>
<dbReference type="EC" id="2.4.1.-" evidence="1"/>
<dbReference type="PROSITE" id="PS50276">
    <property type="entry name" value="PANCREATIC_HORMONE_2"/>
    <property type="match status" value="1"/>
</dbReference>
<name>A0A7R8CDX7_LEPSM</name>
<feature type="transmembrane region" description="Helical" evidence="1">
    <location>
        <begin position="6"/>
        <end position="28"/>
    </location>
</feature>